<dbReference type="Gene3D" id="2.40.30.170">
    <property type="match status" value="1"/>
</dbReference>
<dbReference type="Gene3D" id="1.10.287.470">
    <property type="entry name" value="Helix hairpin bin"/>
    <property type="match status" value="1"/>
</dbReference>
<dbReference type="InterPro" id="IPR050465">
    <property type="entry name" value="UPF0194_transport"/>
</dbReference>
<protein>
    <submittedName>
        <fullName evidence="6">ABC exporter membrane fusion component of DevB family</fullName>
    </submittedName>
</protein>
<dbReference type="InterPro" id="IPR014315">
    <property type="entry name" value="ABC_heterocyst_DevB"/>
</dbReference>
<keyword evidence="7" id="KW-1185">Reference proteome</keyword>
<evidence type="ECO:0000313" key="7">
    <source>
        <dbReference type="Proteomes" id="UP000326837"/>
    </source>
</evidence>
<accession>A0A5K7X8Y6</accession>
<evidence type="ECO:0000259" key="5">
    <source>
        <dbReference type="Pfam" id="PF25876"/>
    </source>
</evidence>
<evidence type="ECO:0000256" key="3">
    <source>
        <dbReference type="SAM" id="Coils"/>
    </source>
</evidence>
<dbReference type="EMBL" id="AP021861">
    <property type="protein sequence ID" value="BBO32337.1"/>
    <property type="molecule type" value="Genomic_DNA"/>
</dbReference>
<keyword evidence="4" id="KW-0472">Membrane</keyword>
<keyword evidence="4" id="KW-0812">Transmembrane</keyword>
<comment type="subcellular location">
    <subcellularLocation>
        <location evidence="1">Cell envelope</location>
    </subcellularLocation>
</comment>
<proteinExistence type="predicted"/>
<dbReference type="KEGG" id="lpav:PLANPX_1949"/>
<organism evidence="6 7">
    <name type="scientific">Lacipirellula parvula</name>
    <dbReference type="NCBI Taxonomy" id="2650471"/>
    <lineage>
        <taxon>Bacteria</taxon>
        <taxon>Pseudomonadati</taxon>
        <taxon>Planctomycetota</taxon>
        <taxon>Planctomycetia</taxon>
        <taxon>Pirellulales</taxon>
        <taxon>Lacipirellulaceae</taxon>
        <taxon>Lacipirellula</taxon>
    </lineage>
</organism>
<dbReference type="Gene3D" id="2.40.50.100">
    <property type="match status" value="1"/>
</dbReference>
<dbReference type="SUPFAM" id="SSF111369">
    <property type="entry name" value="HlyD-like secretion proteins"/>
    <property type="match status" value="1"/>
</dbReference>
<sequence length="386" mass="41126">MSPVWSPPAGSAVEDQPNVAEPRTAARCFTKRRLLLLAAIVAVIAAVAFVAVSRLRTVATPPEAAAPVVLNVHSLGYLEPKTEVIRLAAPSTFGEQGRLERLLVAEGDTVAAGSVVAVLDNFNRRSASVAEAEARVAVEVSKLAQIKAGAKPGDLAAQRAMISRAKAVLSQAEVDLHRSERLLSTKAVPQAEVDAANLKVESAREDLSHAESTLESLAEVRTVDVDQQERQIAAAKASLAMARAELETTEVRSPIDGQVLKVCIRPGERVNEDGIVELGDTSEMYAVAEVYEADLPRIKLGQPATVRLFTGGAEPLQGEVAEIGMIVAKKDVLANDPVADTDARVVEVRVKLEHEAARTVQRLSNARVEVTIDVAEEPSTQLSDKN</sequence>
<dbReference type="NCBIfam" id="TIGR02971">
    <property type="entry name" value="heterocyst_DevB"/>
    <property type="match status" value="1"/>
</dbReference>
<feature type="domain" description="Multidrug resistance protein MdtA-like alpha-helical hairpin" evidence="5">
    <location>
        <begin position="156"/>
        <end position="216"/>
    </location>
</feature>
<evidence type="ECO:0000256" key="2">
    <source>
        <dbReference type="ARBA" id="ARBA00023054"/>
    </source>
</evidence>
<gene>
    <name evidence="6" type="ORF">PLANPX_1949</name>
</gene>
<dbReference type="GO" id="GO:0030313">
    <property type="term" value="C:cell envelope"/>
    <property type="evidence" value="ECO:0007669"/>
    <property type="project" value="UniProtKB-SubCell"/>
</dbReference>
<feature type="transmembrane region" description="Helical" evidence="4">
    <location>
        <begin position="34"/>
        <end position="52"/>
    </location>
</feature>
<dbReference type="PANTHER" id="PTHR32347:SF27">
    <property type="entry name" value="RND EFFLUX PUMP MEMBRANE FUSION PROTEIN BARREL-SANDWICH DOMAIN-CONTAINING PROTEIN"/>
    <property type="match status" value="1"/>
</dbReference>
<keyword evidence="2 3" id="KW-0175">Coiled coil</keyword>
<reference evidence="7" key="1">
    <citation type="submission" date="2019-10" db="EMBL/GenBank/DDBJ databases">
        <title>Lacipirellula parvula gen. nov., sp. nov., representing a lineage of planctomycetes widespread in freshwater anoxic habitats, and description of the family Lacipirellulaceae.</title>
        <authorList>
            <person name="Dedysh S.N."/>
            <person name="Kulichevskaya I.S."/>
            <person name="Beletsky A.V."/>
            <person name="Rakitin A.L."/>
            <person name="Mardanov A.V."/>
            <person name="Ivanova A.A."/>
            <person name="Saltykova V.X."/>
            <person name="Rijpstra W.I.C."/>
            <person name="Sinninghe Damste J.S."/>
            <person name="Ravin N.V."/>
        </authorList>
    </citation>
    <scope>NUCLEOTIDE SEQUENCE [LARGE SCALE GENOMIC DNA]</scope>
    <source>
        <strain evidence="7">PX69</strain>
    </source>
</reference>
<dbReference type="AlphaFoldDB" id="A0A5K7X8Y6"/>
<name>A0A5K7X8Y6_9BACT</name>
<dbReference type="Pfam" id="PF25876">
    <property type="entry name" value="HH_MFP_RND"/>
    <property type="match status" value="1"/>
</dbReference>
<feature type="coiled-coil region" evidence="3">
    <location>
        <begin position="193"/>
        <end position="252"/>
    </location>
</feature>
<dbReference type="InterPro" id="IPR058624">
    <property type="entry name" value="MdtA-like_HH"/>
</dbReference>
<dbReference type="PANTHER" id="PTHR32347">
    <property type="entry name" value="EFFLUX SYSTEM COMPONENT YKNX-RELATED"/>
    <property type="match status" value="1"/>
</dbReference>
<dbReference type="Proteomes" id="UP000326837">
    <property type="component" value="Chromosome"/>
</dbReference>
<dbReference type="RefSeq" id="WP_152098321.1">
    <property type="nucleotide sequence ID" value="NZ_AP021861.1"/>
</dbReference>
<keyword evidence="4" id="KW-1133">Transmembrane helix</keyword>
<evidence type="ECO:0000313" key="6">
    <source>
        <dbReference type="EMBL" id="BBO32337.1"/>
    </source>
</evidence>
<evidence type="ECO:0000256" key="1">
    <source>
        <dbReference type="ARBA" id="ARBA00004196"/>
    </source>
</evidence>
<evidence type="ECO:0000256" key="4">
    <source>
        <dbReference type="SAM" id="Phobius"/>
    </source>
</evidence>